<reference evidence="5" key="2">
    <citation type="submission" date="2025-09" db="UniProtKB">
        <authorList>
            <consortium name="Ensembl"/>
        </authorList>
    </citation>
    <scope>IDENTIFICATION</scope>
</reference>
<dbReference type="InterPro" id="IPR000922">
    <property type="entry name" value="Lectin_gal-bd_dom"/>
</dbReference>
<dbReference type="Gene3D" id="2.60.120.740">
    <property type="match status" value="2"/>
</dbReference>
<dbReference type="Ensembl" id="ENSCVAT00000006437.1">
    <property type="protein sequence ID" value="ENSCVAP00000005583.1"/>
    <property type="gene ID" value="ENSCVAG00000006991.1"/>
</dbReference>
<dbReference type="Proteomes" id="UP000265020">
    <property type="component" value="Unassembled WGS sequence"/>
</dbReference>
<evidence type="ECO:0000313" key="5">
    <source>
        <dbReference type="Ensembl" id="ENSCVAP00000005583.1"/>
    </source>
</evidence>
<evidence type="ECO:0000256" key="1">
    <source>
        <dbReference type="ARBA" id="ARBA00022546"/>
    </source>
</evidence>
<accession>A0A3Q2CK04</accession>
<keyword evidence="6" id="KW-1185">Reference proteome</keyword>
<organism evidence="5 6">
    <name type="scientific">Cyprinodon variegatus</name>
    <name type="common">Sheepshead minnow</name>
    <dbReference type="NCBI Taxonomy" id="28743"/>
    <lineage>
        <taxon>Eukaryota</taxon>
        <taxon>Metazoa</taxon>
        <taxon>Chordata</taxon>
        <taxon>Craniata</taxon>
        <taxon>Vertebrata</taxon>
        <taxon>Euteleostomi</taxon>
        <taxon>Actinopterygii</taxon>
        <taxon>Neopterygii</taxon>
        <taxon>Teleostei</taxon>
        <taxon>Neoteleostei</taxon>
        <taxon>Acanthomorphata</taxon>
        <taxon>Ovalentaria</taxon>
        <taxon>Atherinomorphae</taxon>
        <taxon>Cyprinodontiformes</taxon>
        <taxon>Cyprinodontidae</taxon>
        <taxon>Cyprinodon</taxon>
    </lineage>
</organism>
<evidence type="ECO:0000259" key="4">
    <source>
        <dbReference type="PROSITE" id="PS50228"/>
    </source>
</evidence>
<keyword evidence="3" id="KW-0677">Repeat</keyword>
<sequence length="211" mass="23179">MTEPECISQKDSALACEGRVAKLRCGKGEVISVSGATYGRRDQKTCSIRRPEGQLKNTQCSMSSDKVAKSCNGRRWCNFKASNSVFGDPCVGTYKYLEVEYTCEVPERRLQNTTAVVCEGKVAKLRCGKGEGIYVSRATYGRRDQKTCSTGRPEGQLKNTQCSSSSDKVAKRCNGRRACKLKATNSVFGDPCVGTYKYLEVDYLCYATVTG</sequence>
<dbReference type="PROSITE" id="PS50228">
    <property type="entry name" value="SUEL_LECTIN"/>
    <property type="match status" value="2"/>
</dbReference>
<protein>
    <submittedName>
        <fullName evidence="5">L-rhamnose-binding lectin CSL3-like</fullName>
    </submittedName>
</protein>
<dbReference type="GO" id="GO:0030246">
    <property type="term" value="F:carbohydrate binding"/>
    <property type="evidence" value="ECO:0007669"/>
    <property type="project" value="UniProtKB-KW"/>
</dbReference>
<keyword evidence="2" id="KW-0430">Lectin</keyword>
<feature type="domain" description="SUEL-type lectin" evidence="4">
    <location>
        <begin position="15"/>
        <end position="104"/>
    </location>
</feature>
<dbReference type="Pfam" id="PF02140">
    <property type="entry name" value="SUEL_Lectin"/>
    <property type="match status" value="2"/>
</dbReference>
<dbReference type="AlphaFoldDB" id="A0A3Q2CK04"/>
<evidence type="ECO:0000256" key="3">
    <source>
        <dbReference type="ARBA" id="ARBA00022737"/>
    </source>
</evidence>
<feature type="domain" description="SUEL-type lectin" evidence="4">
    <location>
        <begin position="117"/>
        <end position="206"/>
    </location>
</feature>
<dbReference type="FunFam" id="2.60.120.740:FF:000003">
    <property type="entry name" value="Protein eva-1 homolog C"/>
    <property type="match status" value="2"/>
</dbReference>
<proteinExistence type="predicted"/>
<name>A0A3Q2CK04_CYPVA</name>
<dbReference type="InterPro" id="IPR043159">
    <property type="entry name" value="Lectin_gal-bd_sf"/>
</dbReference>
<dbReference type="OMA" id="FKYLEVG"/>
<reference evidence="5" key="1">
    <citation type="submission" date="2025-08" db="UniProtKB">
        <authorList>
            <consortium name="Ensembl"/>
        </authorList>
    </citation>
    <scope>IDENTIFICATION</scope>
</reference>
<evidence type="ECO:0000256" key="2">
    <source>
        <dbReference type="ARBA" id="ARBA00022734"/>
    </source>
</evidence>
<dbReference type="PANTHER" id="PTHR46780">
    <property type="entry name" value="PROTEIN EVA-1"/>
    <property type="match status" value="1"/>
</dbReference>
<keyword evidence="1" id="KW-0348">Hemagglutinin</keyword>
<dbReference type="GeneTree" id="ENSGT00940000154285"/>
<evidence type="ECO:0000313" key="6">
    <source>
        <dbReference type="Proteomes" id="UP000265020"/>
    </source>
</evidence>